<evidence type="ECO:0000313" key="6">
    <source>
        <dbReference type="EMBL" id="CAK9187946.1"/>
    </source>
</evidence>
<dbReference type="Gene3D" id="1.20.5.4130">
    <property type="match status" value="1"/>
</dbReference>
<sequence length="67" mass="8048">MNLLQFQTWFEEIKRELTLMHAFLTDTDKLKGKLETLKATLDKLRELIHEVDNLVIDCQIRADYRKN</sequence>
<protein>
    <recommendedName>
        <fullName evidence="5">Disease resistance N-terminal domain-containing protein</fullName>
    </recommendedName>
</protein>
<evidence type="ECO:0000313" key="7">
    <source>
        <dbReference type="Proteomes" id="UP001642360"/>
    </source>
</evidence>
<dbReference type="AlphaFoldDB" id="A0ABC8V3N2"/>
<keyword evidence="4" id="KW-0175">Coiled coil</keyword>
<dbReference type="Proteomes" id="UP001642360">
    <property type="component" value="Unassembled WGS sequence"/>
</dbReference>
<dbReference type="Pfam" id="PF18052">
    <property type="entry name" value="Rx_N"/>
    <property type="match status" value="1"/>
</dbReference>
<dbReference type="InterPro" id="IPR041118">
    <property type="entry name" value="Rx_N"/>
</dbReference>
<gene>
    <name evidence="6" type="ORF">ILEXP_LOCUS58560</name>
</gene>
<feature type="domain" description="Disease resistance N-terminal" evidence="5">
    <location>
        <begin position="6"/>
        <end position="66"/>
    </location>
</feature>
<evidence type="ECO:0000256" key="4">
    <source>
        <dbReference type="SAM" id="Coils"/>
    </source>
</evidence>
<feature type="coiled-coil region" evidence="4">
    <location>
        <begin position="27"/>
        <end position="54"/>
    </location>
</feature>
<comment type="caution">
    <text evidence="6">The sequence shown here is derived from an EMBL/GenBank/DDBJ whole genome shotgun (WGS) entry which is preliminary data.</text>
</comment>
<evidence type="ECO:0000256" key="3">
    <source>
        <dbReference type="ARBA" id="ARBA00022821"/>
    </source>
</evidence>
<evidence type="ECO:0000256" key="1">
    <source>
        <dbReference type="ARBA" id="ARBA00022737"/>
    </source>
</evidence>
<keyword evidence="7" id="KW-1185">Reference proteome</keyword>
<accession>A0ABC8V3N2</accession>
<keyword evidence="1" id="KW-0677">Repeat</keyword>
<dbReference type="GO" id="GO:0000166">
    <property type="term" value="F:nucleotide binding"/>
    <property type="evidence" value="ECO:0007669"/>
    <property type="project" value="UniProtKB-KW"/>
</dbReference>
<evidence type="ECO:0000259" key="5">
    <source>
        <dbReference type="Pfam" id="PF18052"/>
    </source>
</evidence>
<keyword evidence="3" id="KW-0611">Plant defense</keyword>
<organism evidence="6 7">
    <name type="scientific">Ilex paraguariensis</name>
    <name type="common">yerba mate</name>
    <dbReference type="NCBI Taxonomy" id="185542"/>
    <lineage>
        <taxon>Eukaryota</taxon>
        <taxon>Viridiplantae</taxon>
        <taxon>Streptophyta</taxon>
        <taxon>Embryophyta</taxon>
        <taxon>Tracheophyta</taxon>
        <taxon>Spermatophyta</taxon>
        <taxon>Magnoliopsida</taxon>
        <taxon>eudicotyledons</taxon>
        <taxon>Gunneridae</taxon>
        <taxon>Pentapetalae</taxon>
        <taxon>asterids</taxon>
        <taxon>campanulids</taxon>
        <taxon>Aquifoliales</taxon>
        <taxon>Aquifoliaceae</taxon>
        <taxon>Ilex</taxon>
    </lineage>
</organism>
<reference evidence="6 7" key="1">
    <citation type="submission" date="2024-02" db="EMBL/GenBank/DDBJ databases">
        <authorList>
            <person name="Vignale AGUSTIN F."/>
            <person name="Sosa J E."/>
            <person name="Modenutti C."/>
        </authorList>
    </citation>
    <scope>NUCLEOTIDE SEQUENCE [LARGE SCALE GENOMIC DNA]</scope>
</reference>
<proteinExistence type="predicted"/>
<dbReference type="EMBL" id="CAUOFW020010213">
    <property type="protein sequence ID" value="CAK9187946.1"/>
    <property type="molecule type" value="Genomic_DNA"/>
</dbReference>
<keyword evidence="2" id="KW-0547">Nucleotide-binding</keyword>
<dbReference type="GO" id="GO:0006952">
    <property type="term" value="P:defense response"/>
    <property type="evidence" value="ECO:0007669"/>
    <property type="project" value="UniProtKB-KW"/>
</dbReference>
<evidence type="ECO:0000256" key="2">
    <source>
        <dbReference type="ARBA" id="ARBA00022741"/>
    </source>
</evidence>
<name>A0ABC8V3N2_9AQUA</name>